<feature type="transmembrane region" description="Helical" evidence="1">
    <location>
        <begin position="83"/>
        <end position="103"/>
    </location>
</feature>
<feature type="transmembrane region" description="Helical" evidence="1">
    <location>
        <begin position="6"/>
        <end position="24"/>
    </location>
</feature>
<evidence type="ECO:0000313" key="3">
    <source>
        <dbReference type="Proteomes" id="UP000177325"/>
    </source>
</evidence>
<keyword evidence="1" id="KW-0812">Transmembrane</keyword>
<evidence type="ECO:0000256" key="1">
    <source>
        <dbReference type="SAM" id="Phobius"/>
    </source>
</evidence>
<proteinExistence type="predicted"/>
<evidence type="ECO:0000313" key="2">
    <source>
        <dbReference type="EMBL" id="OGG84999.1"/>
    </source>
</evidence>
<keyword evidence="1" id="KW-1133">Transmembrane helix</keyword>
<accession>A0A1F6FGM1</accession>
<dbReference type="Proteomes" id="UP000177325">
    <property type="component" value="Unassembled WGS sequence"/>
</dbReference>
<keyword evidence="1" id="KW-0472">Membrane</keyword>
<dbReference type="STRING" id="1798525.A3G90_02960"/>
<gene>
    <name evidence="2" type="ORF">A3G90_02960</name>
</gene>
<dbReference type="AlphaFoldDB" id="A0A1F6FGM1"/>
<dbReference type="EMBL" id="MFMM01000001">
    <property type="protein sequence ID" value="OGG84999.1"/>
    <property type="molecule type" value="Genomic_DNA"/>
</dbReference>
<organism evidence="2 3">
    <name type="scientific">Candidatus Kaiserbacteria bacterium RIFCSPLOWO2_12_FULL_45_26</name>
    <dbReference type="NCBI Taxonomy" id="1798525"/>
    <lineage>
        <taxon>Bacteria</taxon>
        <taxon>Candidatus Kaiseribacteriota</taxon>
    </lineage>
</organism>
<protein>
    <submittedName>
        <fullName evidence="2">Uncharacterized protein</fullName>
    </submittedName>
</protein>
<reference evidence="2 3" key="1">
    <citation type="journal article" date="2016" name="Nat. Commun.">
        <title>Thousands of microbial genomes shed light on interconnected biogeochemical processes in an aquifer system.</title>
        <authorList>
            <person name="Anantharaman K."/>
            <person name="Brown C.T."/>
            <person name="Hug L.A."/>
            <person name="Sharon I."/>
            <person name="Castelle C.J."/>
            <person name="Probst A.J."/>
            <person name="Thomas B.C."/>
            <person name="Singh A."/>
            <person name="Wilkins M.J."/>
            <person name="Karaoz U."/>
            <person name="Brodie E.L."/>
            <person name="Williams K.H."/>
            <person name="Hubbard S.S."/>
            <person name="Banfield J.F."/>
        </authorList>
    </citation>
    <scope>NUCLEOTIDE SEQUENCE [LARGE SCALE GENOMIC DNA]</scope>
</reference>
<sequence>MWGLWFLTVLLGALSVAVTLFVLMHRQYSFYQVTHTSFLTFMVDVLPYLWIAMFSVMVIFAVYNFRHTKHGYRYPLWKILGSSVILSLAGGALLHLGGVGFSLDRTIGNFSKEYTSQEKLEMRFWQNPEEGRLVGVFLGAEDGVPLPLVVLEDARGTRWEMNVAELNDVDIRIIESGKRVRVLGVLENALPAQFYACAVFPWIYEQRYSMHELGEMKRSMQERILRHTQALPGVVEEGKCSHLVLKGAF</sequence>
<name>A0A1F6FGM1_9BACT</name>
<comment type="caution">
    <text evidence="2">The sequence shown here is derived from an EMBL/GenBank/DDBJ whole genome shotgun (WGS) entry which is preliminary data.</text>
</comment>
<feature type="transmembrane region" description="Helical" evidence="1">
    <location>
        <begin position="45"/>
        <end position="63"/>
    </location>
</feature>